<gene>
    <name evidence="2" type="ORF">RHOBADRAFT_54114</name>
</gene>
<evidence type="ECO:0000256" key="1">
    <source>
        <dbReference type="PROSITE-ProRule" id="PRU00023"/>
    </source>
</evidence>
<dbReference type="OrthoDB" id="341259at2759"/>
<dbReference type="Pfam" id="PF13606">
    <property type="entry name" value="Ank_3"/>
    <property type="match status" value="1"/>
</dbReference>
<protein>
    <submittedName>
        <fullName evidence="2">Uncharacterized protein</fullName>
    </submittedName>
</protein>
<dbReference type="PROSITE" id="PS50297">
    <property type="entry name" value="ANK_REP_REGION"/>
    <property type="match status" value="1"/>
</dbReference>
<name>A0A194S4C4_RHOGW</name>
<keyword evidence="3" id="KW-1185">Reference proteome</keyword>
<dbReference type="SMART" id="SM00248">
    <property type="entry name" value="ANK"/>
    <property type="match status" value="1"/>
</dbReference>
<dbReference type="AlphaFoldDB" id="A0A194S4C4"/>
<accession>A0A194S4C4</accession>
<feature type="repeat" description="ANK" evidence="1">
    <location>
        <begin position="63"/>
        <end position="95"/>
    </location>
</feature>
<evidence type="ECO:0000313" key="2">
    <source>
        <dbReference type="EMBL" id="KPV74271.1"/>
    </source>
</evidence>
<keyword evidence="1" id="KW-0040">ANK repeat</keyword>
<dbReference type="SUPFAM" id="SSF48403">
    <property type="entry name" value="Ankyrin repeat"/>
    <property type="match status" value="1"/>
</dbReference>
<dbReference type="Gene3D" id="1.25.40.20">
    <property type="entry name" value="Ankyrin repeat-containing domain"/>
    <property type="match status" value="1"/>
</dbReference>
<sequence length="95" mass="10621">MRRPSIASAPRPPTLALVDPATRFRRALAHCGPSSPSLEFLVRLADRVPTDGHVRYRNTDPQTRQTSLHLAALKGRLDLVRWLLDEGVDQAEVSR</sequence>
<dbReference type="STRING" id="578459.A0A194S4C4"/>
<proteinExistence type="predicted"/>
<reference evidence="2 3" key="1">
    <citation type="journal article" date="2015" name="Front. Microbiol.">
        <title>Genome sequence of the plant growth promoting endophytic yeast Rhodotorula graminis WP1.</title>
        <authorList>
            <person name="Firrincieli A."/>
            <person name="Otillar R."/>
            <person name="Salamov A."/>
            <person name="Schmutz J."/>
            <person name="Khan Z."/>
            <person name="Redman R.S."/>
            <person name="Fleck N.D."/>
            <person name="Lindquist E."/>
            <person name="Grigoriev I.V."/>
            <person name="Doty S.L."/>
        </authorList>
    </citation>
    <scope>NUCLEOTIDE SEQUENCE [LARGE SCALE GENOMIC DNA]</scope>
    <source>
        <strain evidence="2 3">WP1</strain>
    </source>
</reference>
<dbReference type="InterPro" id="IPR002110">
    <property type="entry name" value="Ankyrin_rpt"/>
</dbReference>
<organism evidence="2 3">
    <name type="scientific">Rhodotorula graminis (strain WP1)</name>
    <dbReference type="NCBI Taxonomy" id="578459"/>
    <lineage>
        <taxon>Eukaryota</taxon>
        <taxon>Fungi</taxon>
        <taxon>Dikarya</taxon>
        <taxon>Basidiomycota</taxon>
        <taxon>Pucciniomycotina</taxon>
        <taxon>Microbotryomycetes</taxon>
        <taxon>Sporidiobolales</taxon>
        <taxon>Sporidiobolaceae</taxon>
        <taxon>Rhodotorula</taxon>
    </lineage>
</organism>
<dbReference type="Proteomes" id="UP000053890">
    <property type="component" value="Unassembled WGS sequence"/>
</dbReference>
<feature type="non-terminal residue" evidence="2">
    <location>
        <position position="95"/>
    </location>
</feature>
<evidence type="ECO:0000313" key="3">
    <source>
        <dbReference type="Proteomes" id="UP000053890"/>
    </source>
</evidence>
<dbReference type="GeneID" id="28977606"/>
<dbReference type="PROSITE" id="PS50088">
    <property type="entry name" value="ANK_REPEAT"/>
    <property type="match status" value="1"/>
</dbReference>
<dbReference type="RefSeq" id="XP_018270320.1">
    <property type="nucleotide sequence ID" value="XM_018417158.1"/>
</dbReference>
<dbReference type="InterPro" id="IPR036770">
    <property type="entry name" value="Ankyrin_rpt-contain_sf"/>
</dbReference>
<dbReference type="EMBL" id="KQ474080">
    <property type="protein sequence ID" value="KPV74271.1"/>
    <property type="molecule type" value="Genomic_DNA"/>
</dbReference>